<evidence type="ECO:0000259" key="8">
    <source>
        <dbReference type="PROSITE" id="PS51173"/>
    </source>
</evidence>
<evidence type="ECO:0000256" key="4">
    <source>
        <dbReference type="ARBA" id="ARBA00023326"/>
    </source>
</evidence>
<evidence type="ECO:0000313" key="10">
    <source>
        <dbReference type="Proteomes" id="UP001596203"/>
    </source>
</evidence>
<dbReference type="Proteomes" id="UP001596203">
    <property type="component" value="Unassembled WGS sequence"/>
</dbReference>
<dbReference type="InterPro" id="IPR013783">
    <property type="entry name" value="Ig-like_fold"/>
</dbReference>
<keyword evidence="4" id="KW-0624">Polysaccharide degradation</keyword>
<dbReference type="RefSeq" id="WP_377424564.1">
    <property type="nucleotide sequence ID" value="NZ_JBHSPR010000018.1"/>
</dbReference>
<dbReference type="Gene3D" id="2.60.40.290">
    <property type="match status" value="1"/>
</dbReference>
<dbReference type="InterPro" id="IPR001919">
    <property type="entry name" value="CBD2"/>
</dbReference>
<dbReference type="Gene3D" id="2.60.40.10">
    <property type="entry name" value="Immunoglobulins"/>
    <property type="match status" value="2"/>
</dbReference>
<dbReference type="InterPro" id="IPR008965">
    <property type="entry name" value="CBM2/CBM3_carb-bd_dom_sf"/>
</dbReference>
<dbReference type="SMART" id="SM00637">
    <property type="entry name" value="CBD_II"/>
    <property type="match status" value="1"/>
</dbReference>
<dbReference type="EMBL" id="JBHSPR010000018">
    <property type="protein sequence ID" value="MFC6018828.1"/>
    <property type="molecule type" value="Genomic_DNA"/>
</dbReference>
<dbReference type="Pfam" id="PF00553">
    <property type="entry name" value="CBM_2"/>
    <property type="match status" value="1"/>
</dbReference>
<dbReference type="InterPro" id="IPR050991">
    <property type="entry name" value="ECM_Regulatory_Proteins"/>
</dbReference>
<keyword evidence="6" id="KW-0732">Signal</keyword>
<evidence type="ECO:0000259" key="7">
    <source>
        <dbReference type="PROSITE" id="PS50853"/>
    </source>
</evidence>
<dbReference type="SMART" id="SM00060">
    <property type="entry name" value="FN3"/>
    <property type="match status" value="2"/>
</dbReference>
<keyword evidence="3" id="KW-0378">Hydrolase</keyword>
<evidence type="ECO:0000256" key="3">
    <source>
        <dbReference type="ARBA" id="ARBA00023295"/>
    </source>
</evidence>
<name>A0ABW1KDH6_9ACTN</name>
<feature type="domain" description="Fibronectin type-III" evidence="7">
    <location>
        <begin position="46"/>
        <end position="133"/>
    </location>
</feature>
<feature type="chain" id="PRO_5047501095" evidence="6">
    <location>
        <begin position="33"/>
        <end position="354"/>
    </location>
</feature>
<accession>A0ABW1KDH6</accession>
<dbReference type="CDD" id="cd00063">
    <property type="entry name" value="FN3"/>
    <property type="match status" value="2"/>
</dbReference>
<keyword evidence="3" id="KW-0326">Glycosidase</keyword>
<dbReference type="PROSITE" id="PS50853">
    <property type="entry name" value="FN3"/>
    <property type="match status" value="2"/>
</dbReference>
<organism evidence="9 10">
    <name type="scientific">Plantactinospora solaniradicis</name>
    <dbReference type="NCBI Taxonomy" id="1723736"/>
    <lineage>
        <taxon>Bacteria</taxon>
        <taxon>Bacillati</taxon>
        <taxon>Actinomycetota</taxon>
        <taxon>Actinomycetes</taxon>
        <taxon>Micromonosporales</taxon>
        <taxon>Micromonosporaceae</taxon>
        <taxon>Plantactinospora</taxon>
    </lineage>
</organism>
<dbReference type="SUPFAM" id="SSF49265">
    <property type="entry name" value="Fibronectin type III"/>
    <property type="match status" value="1"/>
</dbReference>
<dbReference type="InterPro" id="IPR012291">
    <property type="entry name" value="CBM2_carb-bd_dom_sf"/>
</dbReference>
<keyword evidence="1" id="KW-0677">Repeat</keyword>
<feature type="signal peptide" evidence="6">
    <location>
        <begin position="1"/>
        <end position="32"/>
    </location>
</feature>
<dbReference type="Pfam" id="PF00041">
    <property type="entry name" value="fn3"/>
    <property type="match status" value="1"/>
</dbReference>
<dbReference type="PANTHER" id="PTHR46708">
    <property type="entry name" value="TENASCIN"/>
    <property type="match status" value="1"/>
</dbReference>
<dbReference type="PROSITE" id="PS51173">
    <property type="entry name" value="CBM2"/>
    <property type="match status" value="1"/>
</dbReference>
<keyword evidence="2" id="KW-0119">Carbohydrate metabolism</keyword>
<comment type="caution">
    <text evidence="9">The sequence shown here is derived from an EMBL/GenBank/DDBJ whole genome shotgun (WGS) entry which is preliminary data.</text>
</comment>
<dbReference type="InterPro" id="IPR036116">
    <property type="entry name" value="FN3_sf"/>
</dbReference>
<protein>
    <submittedName>
        <fullName evidence="9">Cellulose binding domain-containing protein</fullName>
    </submittedName>
</protein>
<feature type="region of interest" description="Disordered" evidence="5">
    <location>
        <begin position="127"/>
        <end position="146"/>
    </location>
</feature>
<dbReference type="SUPFAM" id="SSF49384">
    <property type="entry name" value="Carbohydrate-binding domain"/>
    <property type="match status" value="1"/>
</dbReference>
<proteinExistence type="predicted"/>
<feature type="domain" description="Fibronectin type-III" evidence="7">
    <location>
        <begin position="140"/>
        <end position="238"/>
    </location>
</feature>
<evidence type="ECO:0000256" key="1">
    <source>
        <dbReference type="ARBA" id="ARBA00022737"/>
    </source>
</evidence>
<evidence type="ECO:0000313" key="9">
    <source>
        <dbReference type="EMBL" id="MFC6018828.1"/>
    </source>
</evidence>
<dbReference type="InterPro" id="IPR003961">
    <property type="entry name" value="FN3_dom"/>
</dbReference>
<gene>
    <name evidence="9" type="ORF">ACFP2T_21780</name>
</gene>
<reference evidence="10" key="1">
    <citation type="journal article" date="2019" name="Int. J. Syst. Evol. Microbiol.">
        <title>The Global Catalogue of Microorganisms (GCM) 10K type strain sequencing project: providing services to taxonomists for standard genome sequencing and annotation.</title>
        <authorList>
            <consortium name="The Broad Institute Genomics Platform"/>
            <consortium name="The Broad Institute Genome Sequencing Center for Infectious Disease"/>
            <person name="Wu L."/>
            <person name="Ma J."/>
        </authorList>
    </citation>
    <scope>NUCLEOTIDE SEQUENCE [LARGE SCALE GENOMIC DNA]</scope>
    <source>
        <strain evidence="10">ZS-35-S2</strain>
    </source>
</reference>
<dbReference type="PANTHER" id="PTHR46708:SF2">
    <property type="entry name" value="FIBRONECTIN TYPE-III DOMAIN-CONTAINING PROTEIN"/>
    <property type="match status" value="1"/>
</dbReference>
<evidence type="ECO:0000256" key="6">
    <source>
        <dbReference type="SAM" id="SignalP"/>
    </source>
</evidence>
<feature type="domain" description="CBM2" evidence="8">
    <location>
        <begin position="238"/>
        <end position="346"/>
    </location>
</feature>
<keyword evidence="10" id="KW-1185">Reference proteome</keyword>
<evidence type="ECO:0000256" key="5">
    <source>
        <dbReference type="SAM" id="MobiDB-lite"/>
    </source>
</evidence>
<sequence>MRSRPSGPLRWWARFLSVPVLAIALTATAGHAGYAAEAEDTEPPSVPGQVTMVDYGPDGVLLTWAPSTDNVAVTSYHVSQQVSDVVTIRITSTNSIGIPAAPSRTYPFSVRAVDAAMNMSSWAPSVRLTMPPGDSEPPTTPSGLRVGTVGETGVGLGWGASTDDIVLTGYEVLSVTPTGNTVVARTVAYPPFYPVPATSVSVNGLTPRTTYTFAVRAVDEAGNHSALSDLVTVTTGPVLEPPPTCAVRYRSAAQWQGGRRAELLIGNLSPTTVTGWTLTWSFPSSRRIVAVWGGVLVGHTDGVVTVRNARHNATIRPGGTVTIGYAANGSASPTGFELNGQSCQARIAPDRSGA</sequence>
<evidence type="ECO:0000256" key="2">
    <source>
        <dbReference type="ARBA" id="ARBA00023277"/>
    </source>
</evidence>